<dbReference type="InterPro" id="IPR016137">
    <property type="entry name" value="RGS"/>
</dbReference>
<feature type="compositionally biased region" description="Basic and acidic residues" evidence="1">
    <location>
        <begin position="465"/>
        <end position="479"/>
    </location>
</feature>
<sequence>MLEQSITEPEELSVENLEVFLEEQTFVDYFNTFLALPCFAERLFYNKEFAQFEEFIERLADDVGAGDAHAASQLRKLTHFKGTIYNVTNNQSRIGYYVMVLDKAQGLDYVKKYRVPLFLRSELYAEYKLTMVLSTVQSTFLGDFRMDEEFSIVASTTISNRKRSAVSFNLSSPDREDFSSLGERSTADSPHIRTLDDTFSAWNDSFRRADSRGSLYSYAGGSQFSRTPDIVFEDGSESSTTSSCENDKETDSRPSSRMSFVSNVSGVSANSVSISNAGSVKSIESEGSIRCVGEKRPEPNSQISGENITEDKTMENENATDSNDVLNEDFKKSISNEIFAEISHDKSTMHKENSKEKEVGFSNGDKDLRESVDFDNTLSGKNESQNIVDDSETGEISKKSETFAPEQQKERVKSLPSSPESSARENAEVLENEGMTSLKSSRISSAPSKGDEKQMIEAEIISRPSEAKEELVENEKLVEMPKSQPSTSNSDFSSEVSIPIIVSDDGHSGTADEVSIKDRSFSIATKEHENSKTDRTETTNGIPSMTENEVEEGRIGKRPRNIGSGDSSNRDITSVQEEDEDNESEDKKSEKLIDLTNVGDEGELGSEDPNLDVETGSQYTLKGIQGILNARRRVSIAATSVGFDLDDIDGLDDDDWCEEDKPYDLSTKEGLDEFKEFLLGTNGEKFLRFWIEVECAKYVEDDSETQIITRTIIEKYWKTGSLYELSRDVKRKLGLEDSSKVTYTKIMDEHYKVLDPIMNYWCPRFTMHQQNRSDSQALDYVRLMAERPRTAVRSENDSTSLAQEPDACGMSQMTYKKQLIRPKSCRTQGGEGESRPITAKQKLRAKSAHPRLIPATTPVNTNASTIQLQNVTAPIRKSCGFMLNQPLSFQGHHQPDYASSVRLYIKPVPTPDGKLTKLLGRLQRTAVRTEAPQQVKNSEEEEVNTGSDEINSLIEGLILERQTGGYFQKAIQNMGNKLWIDCLSFWKSLQEYNALFFADSLNPSTLSSKAMLMYARYVVPSGAQCIGVSKDIENQVFKQVDPPYEELFDGVEDHALHCLLEPWKQLKEQGKDDYSTIPIEQKLRHIEIKVMQKRRQSVIQTHEHDGIDEDIEKEKISIEEASRPMPVPKDGFSFETLIRNRNEVEHFREFLSKKHTKGIKDLMAWTDMETLRRIPRFLDEKRDQKAKDVKSSWLTKNYFFGNDSPATREGQDLIMSINGNRVIKERPTTPVISEAQKFVRARIERRWLMLFKQTAEFMERQKPRVTAPEVVEDVMLKRRLQRSEAAWKILNSRWVSSSRDVVALRTCLLNPQSCAEFRTFVALKGDTFENDVDFWLEVQKFKDLCHAHAQESFVRRKVQAITDCYLNSAIAPELQIDIPIEMAEKLLEKLTGRLTMHPYIFREAQMTVFRILFNHWKEFITYRSKLPADKSLLDHLQEKLTAQRAETKAKREASERRRLARLSAERKKKEKEEREKKRMEDLASLFSIDTASVFYSEVEDEMNSWYYSKHVVEQERQEHIKRLKEQGLEIPPELLLEEKEETKSRRSLLSSIKPIGQDGKPIKDKKRQSMSVQGGISDKEESEKDGPKGLQAKLLQNLKKQYAGQTTASLLPGRRGSTLSVALSLRRNSNMSRKSDKVSIQEEKNSSETKDTDKDQQEDAKEGESKTAEKDGKSRIKAKQEIPKVLVDEIQVIPDESTDDDRDDDDKRKFTQQAKLLGSRGQRNKRLLQPAGKGSRVKKGVPLDAISCISDYSMISNIDYQHVKKSKVAQRSGAATPLTFKSLKDFTNSPEGAPLAIPLPLVRITSASHKDGSKDDTSQVDPGTKTRNILSSTKPRMSSAKRKALEAKKRDSVVPDVIVN</sequence>
<feature type="domain" description="RGS" evidence="2">
    <location>
        <begin position="1133"/>
        <end position="1259"/>
    </location>
</feature>
<feature type="compositionally biased region" description="Polar residues" evidence="1">
    <location>
        <begin position="1617"/>
        <end position="1632"/>
    </location>
</feature>
<feature type="compositionally biased region" description="Polar residues" evidence="1">
    <location>
        <begin position="1819"/>
        <end position="1836"/>
    </location>
</feature>
<dbReference type="SMART" id="SM00315">
    <property type="entry name" value="RGS"/>
    <property type="match status" value="1"/>
</dbReference>
<dbReference type="PANTHER" id="PTHR46583">
    <property type="entry name" value="REGULATOR OF G-PROTEIN SIGNALING 22"/>
    <property type="match status" value="1"/>
</dbReference>
<dbReference type="RefSeq" id="XP_031550659.1">
    <property type="nucleotide sequence ID" value="XM_031694799.1"/>
</dbReference>
<dbReference type="InterPro" id="IPR036305">
    <property type="entry name" value="RGS_sf"/>
</dbReference>
<organism evidence="3 4">
    <name type="scientific">Actinia tenebrosa</name>
    <name type="common">Australian red waratah sea anemone</name>
    <dbReference type="NCBI Taxonomy" id="6105"/>
    <lineage>
        <taxon>Eukaryota</taxon>
        <taxon>Metazoa</taxon>
        <taxon>Cnidaria</taxon>
        <taxon>Anthozoa</taxon>
        <taxon>Hexacorallia</taxon>
        <taxon>Actiniaria</taxon>
        <taxon>Actiniidae</taxon>
        <taxon>Actinia</taxon>
    </lineage>
</organism>
<reference evidence="4" key="1">
    <citation type="submission" date="2025-08" db="UniProtKB">
        <authorList>
            <consortium name="RefSeq"/>
        </authorList>
    </citation>
    <scope>IDENTIFICATION</scope>
    <source>
        <tissue evidence="4">Tentacle</tissue>
    </source>
</reference>
<evidence type="ECO:0000313" key="3">
    <source>
        <dbReference type="Proteomes" id="UP000515163"/>
    </source>
</evidence>
<feature type="compositionally biased region" description="Acidic residues" evidence="1">
    <location>
        <begin position="600"/>
        <end position="611"/>
    </location>
</feature>
<dbReference type="PROSITE" id="PS50132">
    <property type="entry name" value="RGS"/>
    <property type="match status" value="3"/>
</dbReference>
<feature type="compositionally biased region" description="Basic and acidic residues" evidence="1">
    <location>
        <begin position="1808"/>
        <end position="1817"/>
    </location>
</feature>
<dbReference type="GeneID" id="116288076"/>
<feature type="region of interest" description="Disordered" evidence="1">
    <location>
        <begin position="227"/>
        <end position="259"/>
    </location>
</feature>
<dbReference type="Proteomes" id="UP000515163">
    <property type="component" value="Unplaced"/>
</dbReference>
<dbReference type="InParanoid" id="A0A6P8H2P3"/>
<feature type="compositionally biased region" description="Polar residues" evidence="1">
    <location>
        <begin position="483"/>
        <end position="496"/>
    </location>
</feature>
<feature type="compositionally biased region" description="Polar residues" evidence="1">
    <location>
        <begin position="434"/>
        <end position="447"/>
    </location>
</feature>
<keyword evidence="3" id="KW-1185">Reference proteome</keyword>
<feature type="compositionally biased region" description="Polar residues" evidence="1">
    <location>
        <begin position="538"/>
        <end position="547"/>
    </location>
</feature>
<feature type="compositionally biased region" description="Basic and acidic residues" evidence="1">
    <location>
        <begin position="1577"/>
        <end position="1587"/>
    </location>
</feature>
<feature type="domain" description="RGS" evidence="2">
    <location>
        <begin position="1303"/>
        <end position="1412"/>
    </location>
</feature>
<dbReference type="GO" id="GO:0001965">
    <property type="term" value="F:G-protein alpha-subunit binding"/>
    <property type="evidence" value="ECO:0007669"/>
    <property type="project" value="InterPro"/>
</dbReference>
<feature type="region of interest" description="Disordered" evidence="1">
    <location>
        <begin position="1443"/>
        <end position="1476"/>
    </location>
</feature>
<dbReference type="KEGG" id="aten:116288076"/>
<feature type="region of interest" description="Disordered" evidence="1">
    <location>
        <begin position="343"/>
        <end position="613"/>
    </location>
</feature>
<protein>
    <submittedName>
        <fullName evidence="4">Regulator of G-protein signaling 22-like</fullName>
    </submittedName>
</protein>
<feature type="domain" description="RGS" evidence="2">
    <location>
        <begin position="665"/>
        <end position="716"/>
    </location>
</feature>
<feature type="compositionally biased region" description="Polar residues" evidence="1">
    <location>
        <begin position="564"/>
        <end position="575"/>
    </location>
</feature>
<feature type="region of interest" description="Disordered" evidence="1">
    <location>
        <begin position="1535"/>
        <end position="1593"/>
    </location>
</feature>
<proteinExistence type="predicted"/>
<feature type="compositionally biased region" description="Polar residues" evidence="1">
    <location>
        <begin position="316"/>
        <end position="325"/>
    </location>
</feature>
<feature type="compositionally biased region" description="Basic and acidic residues" evidence="1">
    <location>
        <begin position="1633"/>
        <end position="1682"/>
    </location>
</feature>
<feature type="region of interest" description="Disordered" evidence="1">
    <location>
        <begin position="278"/>
        <end position="327"/>
    </location>
</feature>
<feature type="compositionally biased region" description="Basic and acidic residues" evidence="1">
    <location>
        <begin position="395"/>
        <end position="413"/>
    </location>
</feature>
<evidence type="ECO:0000259" key="2">
    <source>
        <dbReference type="PROSITE" id="PS50132"/>
    </source>
</evidence>
<feature type="compositionally biased region" description="Basic and acidic residues" evidence="1">
    <location>
        <begin position="245"/>
        <end position="254"/>
    </location>
</feature>
<feature type="compositionally biased region" description="Basic and acidic residues" evidence="1">
    <location>
        <begin position="1843"/>
        <end position="1853"/>
    </location>
</feature>
<dbReference type="Pfam" id="PF00615">
    <property type="entry name" value="RGS"/>
    <property type="match status" value="1"/>
</dbReference>
<feature type="compositionally biased region" description="Polar residues" evidence="1">
    <location>
        <begin position="374"/>
        <end position="388"/>
    </location>
</feature>
<dbReference type="PANTHER" id="PTHR46583:SF1">
    <property type="entry name" value="REGULATOR OF G-PROTEIN SIGNALING 22"/>
    <property type="match status" value="1"/>
</dbReference>
<feature type="region of interest" description="Disordered" evidence="1">
    <location>
        <begin position="1605"/>
        <end position="1738"/>
    </location>
</feature>
<dbReference type="Gene3D" id="1.10.167.10">
    <property type="entry name" value="Regulator of G-protein Signalling 4, domain 2"/>
    <property type="match status" value="4"/>
</dbReference>
<accession>A0A6P8H2P3</accession>
<dbReference type="InterPro" id="IPR042651">
    <property type="entry name" value="Rgs22"/>
</dbReference>
<dbReference type="OrthoDB" id="5968418at2759"/>
<dbReference type="FunCoup" id="A0A6P8H2P3">
    <property type="interactions" value="601"/>
</dbReference>
<evidence type="ECO:0000256" key="1">
    <source>
        <dbReference type="SAM" id="MobiDB-lite"/>
    </source>
</evidence>
<dbReference type="GO" id="GO:0005634">
    <property type="term" value="C:nucleus"/>
    <property type="evidence" value="ECO:0007669"/>
    <property type="project" value="TreeGrafter"/>
</dbReference>
<dbReference type="GO" id="GO:0005737">
    <property type="term" value="C:cytoplasm"/>
    <property type="evidence" value="ECO:0007669"/>
    <property type="project" value="TreeGrafter"/>
</dbReference>
<evidence type="ECO:0000313" key="4">
    <source>
        <dbReference type="RefSeq" id="XP_031550659.1"/>
    </source>
</evidence>
<name>A0A6P8H2P3_ACTTE</name>
<feature type="compositionally biased region" description="Basic and acidic residues" evidence="1">
    <location>
        <begin position="343"/>
        <end position="372"/>
    </location>
</feature>
<feature type="compositionally biased region" description="Basic and acidic residues" evidence="1">
    <location>
        <begin position="514"/>
        <end position="537"/>
    </location>
</feature>
<feature type="compositionally biased region" description="Basic and acidic residues" evidence="1">
    <location>
        <begin position="1445"/>
        <end position="1476"/>
    </location>
</feature>
<feature type="region of interest" description="Disordered" evidence="1">
    <location>
        <begin position="1807"/>
        <end position="1860"/>
    </location>
</feature>
<gene>
    <name evidence="4" type="primary">LOC116288076</name>
</gene>
<dbReference type="SUPFAM" id="SSF48097">
    <property type="entry name" value="Regulator of G-protein signaling, RGS"/>
    <property type="match status" value="4"/>
</dbReference>
<dbReference type="InterPro" id="IPR044926">
    <property type="entry name" value="RGS_subdomain_2"/>
</dbReference>
<dbReference type="GO" id="GO:0009966">
    <property type="term" value="P:regulation of signal transduction"/>
    <property type="evidence" value="ECO:0007669"/>
    <property type="project" value="InterPro"/>
</dbReference>